<keyword evidence="2" id="KW-1185">Reference proteome</keyword>
<dbReference type="RefSeq" id="WP_119784817.1">
    <property type="nucleotide sequence ID" value="NZ_QYUQ01000002.1"/>
</dbReference>
<sequence length="266" mass="29724">MNPTRFYMPAVFGPSNIPDESHIPHAEVVSIVFETTRDAAAKLLPRHFELGDLPLITVSRIEYQEVDYLGGRSYSEVVVSVRAVYRGMGEPIAAGFAPVMWVSEVGALISGRELMGFAKLPGEMEAIQREGDSRRFGCSEYGALLLQGEVRGMRPLVDETLARVQRNASEVNTFGWKYIPNNEAVPDVDYPTLNVMRWNYDKAWTGEGRLQIFKPDQRTAPLSARVMAALDALPIKQYRPAFVGEGSAVIDRMATRRLDVQSRDNK</sequence>
<proteinExistence type="predicted"/>
<name>A0A3A3FYT7_9BURK</name>
<dbReference type="InterPro" id="IPR010451">
    <property type="entry name" value="Acetoacetate_decarboxylase"/>
</dbReference>
<dbReference type="InterPro" id="IPR023375">
    <property type="entry name" value="ADC_dom_sf"/>
</dbReference>
<evidence type="ECO:0000313" key="1">
    <source>
        <dbReference type="EMBL" id="RJG01368.1"/>
    </source>
</evidence>
<dbReference type="EMBL" id="QYUQ01000002">
    <property type="protein sequence ID" value="RJG01368.1"/>
    <property type="molecule type" value="Genomic_DNA"/>
</dbReference>
<dbReference type="Pfam" id="PF06314">
    <property type="entry name" value="ADC"/>
    <property type="match status" value="1"/>
</dbReference>
<dbReference type="Gene3D" id="2.40.400.10">
    <property type="entry name" value="Acetoacetate decarboxylase-like"/>
    <property type="match status" value="1"/>
</dbReference>
<dbReference type="Proteomes" id="UP000266327">
    <property type="component" value="Unassembled WGS sequence"/>
</dbReference>
<gene>
    <name evidence="1" type="ORF">D3878_07035</name>
</gene>
<dbReference type="SUPFAM" id="SSF160104">
    <property type="entry name" value="Acetoacetate decarboxylase-like"/>
    <property type="match status" value="1"/>
</dbReference>
<dbReference type="GO" id="GO:0016829">
    <property type="term" value="F:lyase activity"/>
    <property type="evidence" value="ECO:0007669"/>
    <property type="project" value="InterPro"/>
</dbReference>
<dbReference type="AlphaFoldDB" id="A0A3A3FYT7"/>
<dbReference type="OrthoDB" id="4271203at2"/>
<protein>
    <submittedName>
        <fullName evidence="1">Acetoacetate decarboxylase</fullName>
    </submittedName>
</protein>
<accession>A0A3A3FYT7</accession>
<organism evidence="1 2">
    <name type="scientific">Noviherbaspirillum sedimenti</name>
    <dbReference type="NCBI Taxonomy" id="2320865"/>
    <lineage>
        <taxon>Bacteria</taxon>
        <taxon>Pseudomonadati</taxon>
        <taxon>Pseudomonadota</taxon>
        <taxon>Betaproteobacteria</taxon>
        <taxon>Burkholderiales</taxon>
        <taxon>Oxalobacteraceae</taxon>
        <taxon>Noviherbaspirillum</taxon>
    </lineage>
</organism>
<evidence type="ECO:0000313" key="2">
    <source>
        <dbReference type="Proteomes" id="UP000266327"/>
    </source>
</evidence>
<reference evidence="2" key="1">
    <citation type="submission" date="2018-09" db="EMBL/GenBank/DDBJ databases">
        <authorList>
            <person name="Zhu H."/>
        </authorList>
    </citation>
    <scope>NUCLEOTIDE SEQUENCE [LARGE SCALE GENOMIC DNA]</scope>
    <source>
        <strain evidence="2">K1S02-23</strain>
    </source>
</reference>
<comment type="caution">
    <text evidence="1">The sequence shown here is derived from an EMBL/GenBank/DDBJ whole genome shotgun (WGS) entry which is preliminary data.</text>
</comment>